<evidence type="ECO:0000256" key="5">
    <source>
        <dbReference type="RuleBase" id="RU000384"/>
    </source>
</evidence>
<dbReference type="Gene3D" id="3.10.20.70">
    <property type="entry name" value="Glutamine synthetase, N-terminal domain"/>
    <property type="match status" value="1"/>
</dbReference>
<name>A0A1M4ZS92_9GAMM</name>
<dbReference type="OrthoDB" id="9807095at2"/>
<dbReference type="SUPFAM" id="SSF55931">
    <property type="entry name" value="Glutamine synthetase/guanido kinase"/>
    <property type="match status" value="1"/>
</dbReference>
<dbReference type="PROSITE" id="PS51987">
    <property type="entry name" value="GS_CATALYTIC"/>
    <property type="match status" value="1"/>
</dbReference>
<evidence type="ECO:0000256" key="4">
    <source>
        <dbReference type="PROSITE-ProRule" id="PRU01331"/>
    </source>
</evidence>
<dbReference type="Gene3D" id="3.30.590.10">
    <property type="entry name" value="Glutamine synthetase/guanido kinase, catalytic domain"/>
    <property type="match status" value="1"/>
</dbReference>
<reference evidence="7 8" key="1">
    <citation type="submission" date="2016-11" db="EMBL/GenBank/DDBJ databases">
        <authorList>
            <person name="Jaros S."/>
            <person name="Januszkiewicz K."/>
            <person name="Wedrychowicz H."/>
        </authorList>
    </citation>
    <scope>NUCLEOTIDE SEQUENCE [LARGE SCALE GENOMIC DNA]</scope>
    <source>
        <strain evidence="7 8">DSM 19980</strain>
    </source>
</reference>
<evidence type="ECO:0000313" key="7">
    <source>
        <dbReference type="EMBL" id="SHF20878.1"/>
    </source>
</evidence>
<evidence type="ECO:0000313" key="8">
    <source>
        <dbReference type="Proteomes" id="UP000184346"/>
    </source>
</evidence>
<evidence type="ECO:0000256" key="3">
    <source>
        <dbReference type="ARBA" id="ARBA00022842"/>
    </source>
</evidence>
<evidence type="ECO:0000256" key="1">
    <source>
        <dbReference type="ARBA" id="ARBA00001946"/>
    </source>
</evidence>
<evidence type="ECO:0000256" key="2">
    <source>
        <dbReference type="ARBA" id="ARBA00022598"/>
    </source>
</evidence>
<keyword evidence="3" id="KW-0460">Magnesium</keyword>
<accession>A0A1M4ZS92</accession>
<keyword evidence="8" id="KW-1185">Reference proteome</keyword>
<dbReference type="SUPFAM" id="SSF54368">
    <property type="entry name" value="Glutamine synthetase, N-terminal domain"/>
    <property type="match status" value="1"/>
</dbReference>
<dbReference type="Pfam" id="PF00120">
    <property type="entry name" value="Gln-synt_C"/>
    <property type="match status" value="1"/>
</dbReference>
<organism evidence="7 8">
    <name type="scientific">Modicisalibacter ilicicola DSM 19980</name>
    <dbReference type="NCBI Taxonomy" id="1121942"/>
    <lineage>
        <taxon>Bacteria</taxon>
        <taxon>Pseudomonadati</taxon>
        <taxon>Pseudomonadota</taxon>
        <taxon>Gammaproteobacteria</taxon>
        <taxon>Oceanospirillales</taxon>
        <taxon>Halomonadaceae</taxon>
        <taxon>Modicisalibacter</taxon>
    </lineage>
</organism>
<evidence type="ECO:0000259" key="6">
    <source>
        <dbReference type="PROSITE" id="PS51987"/>
    </source>
</evidence>
<dbReference type="SMART" id="SM01230">
    <property type="entry name" value="Gln-synt_C"/>
    <property type="match status" value="1"/>
</dbReference>
<dbReference type="InterPro" id="IPR036651">
    <property type="entry name" value="Gln_synt_N_sf"/>
</dbReference>
<dbReference type="GO" id="GO:0006598">
    <property type="term" value="P:polyamine catabolic process"/>
    <property type="evidence" value="ECO:0007669"/>
    <property type="project" value="TreeGrafter"/>
</dbReference>
<dbReference type="STRING" id="1121942.SAMN02745148_02037"/>
<dbReference type="PANTHER" id="PTHR43785:SF12">
    <property type="entry name" value="TYPE-1 GLUTAMINE SYNTHETASE 2"/>
    <property type="match status" value="1"/>
</dbReference>
<proteinExistence type="inferred from homology"/>
<dbReference type="AlphaFoldDB" id="A0A1M4ZS92"/>
<gene>
    <name evidence="7" type="ORF">SAMN02745148_02037</name>
</gene>
<protein>
    <submittedName>
        <fullName evidence="7">Glutamate--putrescine ligase</fullName>
    </submittedName>
</protein>
<sequence>MQTATDSTDTKLQASSAHNERIEVLCVDMNGIPRGKWVPADQLDKVMNGKVRLPLSTQSLDIWGADNDELTGLSQSIGDPDGECRADERTLVPLPWASASQVLTTLHALDGSPSFMDPRGILANVVERFHRHGWTPVVAIELEFYLLDADWRHTGHPSPPRALCPGGVPKGLQLYELDAMDALDDVLNTIRDYAVFQRVPADTLIAEFGPGQFEVNLWHREDALAAADDALYFKRLVAQAARRHDLASTFMAKPYTEQAGSGMHLHVSVIDDAGHNILDRDNGAGHLEAAVGGVMQGLLEAQAVFAPHANSYRRFQPDCFAPIECNWGYDHRGAAVRIPECRGPAARLEHRVAGADANPYLVTAALLGGMLQGLEQRIPPPPAIDQNEASQPLDRLTHDWLLAIERFAASDAMADILGTAYRDLYAKVKRHEAQRLLATVTDIDHLTYLTRL</sequence>
<dbReference type="PANTHER" id="PTHR43785">
    <property type="entry name" value="GAMMA-GLUTAMYLPUTRESCINE SYNTHETASE"/>
    <property type="match status" value="1"/>
</dbReference>
<dbReference type="Proteomes" id="UP000184346">
    <property type="component" value="Unassembled WGS sequence"/>
</dbReference>
<dbReference type="InterPro" id="IPR008146">
    <property type="entry name" value="Gln_synth_cat_dom"/>
</dbReference>
<keyword evidence="2 7" id="KW-0436">Ligase</keyword>
<dbReference type="InterPro" id="IPR027303">
    <property type="entry name" value="Gln_synth_gly_rich_site"/>
</dbReference>
<feature type="domain" description="GS catalytic" evidence="6">
    <location>
        <begin position="118"/>
        <end position="452"/>
    </location>
</feature>
<comment type="cofactor">
    <cofactor evidence="1">
        <name>Mg(2+)</name>
        <dbReference type="ChEBI" id="CHEBI:18420"/>
    </cofactor>
</comment>
<dbReference type="PROSITE" id="PS00181">
    <property type="entry name" value="GLNA_ATP"/>
    <property type="match status" value="1"/>
</dbReference>
<dbReference type="EMBL" id="FQUJ01000008">
    <property type="protein sequence ID" value="SHF20878.1"/>
    <property type="molecule type" value="Genomic_DNA"/>
</dbReference>
<dbReference type="GO" id="GO:0004356">
    <property type="term" value="F:glutamine synthetase activity"/>
    <property type="evidence" value="ECO:0007669"/>
    <property type="project" value="InterPro"/>
</dbReference>
<dbReference type="GO" id="GO:0006542">
    <property type="term" value="P:glutamine biosynthetic process"/>
    <property type="evidence" value="ECO:0007669"/>
    <property type="project" value="InterPro"/>
</dbReference>
<comment type="similarity">
    <text evidence="4 5">Belongs to the glutamine synthetase family.</text>
</comment>
<dbReference type="RefSeq" id="WP_072822406.1">
    <property type="nucleotide sequence ID" value="NZ_FQUJ01000008.1"/>
</dbReference>
<dbReference type="InterPro" id="IPR014746">
    <property type="entry name" value="Gln_synth/guanido_kin_cat_dom"/>
</dbReference>